<name>A0A8S3RB60_MYTED</name>
<dbReference type="PANTHER" id="PTHR16155:SF19">
    <property type="entry name" value="DED DOMAIN-CONTAINING PROTEIN"/>
    <property type="match status" value="1"/>
</dbReference>
<organism evidence="1 2">
    <name type="scientific">Mytilus edulis</name>
    <name type="common">Blue mussel</name>
    <dbReference type="NCBI Taxonomy" id="6550"/>
    <lineage>
        <taxon>Eukaryota</taxon>
        <taxon>Metazoa</taxon>
        <taxon>Spiralia</taxon>
        <taxon>Lophotrochozoa</taxon>
        <taxon>Mollusca</taxon>
        <taxon>Bivalvia</taxon>
        <taxon>Autobranchia</taxon>
        <taxon>Pteriomorphia</taxon>
        <taxon>Mytilida</taxon>
        <taxon>Mytiloidea</taxon>
        <taxon>Mytilidae</taxon>
        <taxon>Mytilinae</taxon>
        <taxon>Mytilus</taxon>
    </lineage>
</organism>
<dbReference type="AlphaFoldDB" id="A0A8S3RB60"/>
<comment type="caution">
    <text evidence="1">The sequence shown here is derived from an EMBL/GenBank/DDBJ whole genome shotgun (WGS) entry which is preliminary data.</text>
</comment>
<dbReference type="EMBL" id="CAJPWZ010001055">
    <property type="protein sequence ID" value="CAG2206594.1"/>
    <property type="molecule type" value="Genomic_DNA"/>
</dbReference>
<dbReference type="Proteomes" id="UP000683360">
    <property type="component" value="Unassembled WGS sequence"/>
</dbReference>
<evidence type="ECO:0000313" key="2">
    <source>
        <dbReference type="Proteomes" id="UP000683360"/>
    </source>
</evidence>
<dbReference type="OrthoDB" id="6151882at2759"/>
<dbReference type="PANTHER" id="PTHR16155">
    <property type="entry name" value="DED DOMAIN-CONTAINING PROTEIN"/>
    <property type="match status" value="1"/>
</dbReference>
<keyword evidence="2" id="KW-1185">Reference proteome</keyword>
<sequence>MTDQIDKYSISGRGMTWEHVNATFLELTGCKDQENVLLPTSSGAFVPADAKFVETLAEFNILSAKQCENKEFQTDEEREQFSSKTELSFYRGDQKVLSTVIISHEPGAGGTTLARNLLWTFRKTCRCAIITKLTERTAKNVMSLWRHKEESENNAKPLLLLIDDLEQSDLTFDDVRRQIYIEYRSNLKLNNLVCCCILCQRETHIHNITSLQCDHSVNTSGAIVYYLKQKLDKRKFSG</sequence>
<proteinExistence type="predicted"/>
<accession>A0A8S3RB60</accession>
<evidence type="ECO:0000313" key="1">
    <source>
        <dbReference type="EMBL" id="CAG2206594.1"/>
    </source>
</evidence>
<reference evidence="1" key="1">
    <citation type="submission" date="2021-03" db="EMBL/GenBank/DDBJ databases">
        <authorList>
            <person name="Bekaert M."/>
        </authorList>
    </citation>
    <scope>NUCLEOTIDE SEQUENCE</scope>
</reference>
<protein>
    <submittedName>
        <fullName evidence="1">Uncharacterized protein</fullName>
    </submittedName>
</protein>
<dbReference type="GO" id="GO:0005737">
    <property type="term" value="C:cytoplasm"/>
    <property type="evidence" value="ECO:0007669"/>
    <property type="project" value="TreeGrafter"/>
</dbReference>
<gene>
    <name evidence="1" type="ORF">MEDL_20889</name>
</gene>